<keyword evidence="4" id="KW-0808">Transferase</keyword>
<keyword evidence="5" id="KW-1185">Reference proteome</keyword>
<accession>A0ABT3QEB3</accession>
<reference evidence="4 5" key="1">
    <citation type="submission" date="2022-11" db="EMBL/GenBank/DDBJ databases">
        <title>Genome sequencing of Acetobacter type strain.</title>
        <authorList>
            <person name="Heo J."/>
            <person name="Lee D."/>
            <person name="Han B.-H."/>
            <person name="Hong S.-B."/>
            <person name="Kwon S.-W."/>
        </authorList>
    </citation>
    <scope>NUCLEOTIDE SEQUENCE [LARGE SCALE GENOMIC DNA]</scope>
    <source>
        <strain evidence="4 5">KACC 21253</strain>
    </source>
</reference>
<evidence type="ECO:0000313" key="5">
    <source>
        <dbReference type="Proteomes" id="UP001301152"/>
    </source>
</evidence>
<gene>
    <name evidence="4" type="primary">thiD</name>
    <name evidence="4" type="ORF">OQ497_06575</name>
</gene>
<dbReference type="Proteomes" id="UP001301152">
    <property type="component" value="Unassembled WGS sequence"/>
</dbReference>
<dbReference type="InterPro" id="IPR029056">
    <property type="entry name" value="Ribokinase-like"/>
</dbReference>
<proteinExistence type="predicted"/>
<dbReference type="SUPFAM" id="SSF53613">
    <property type="entry name" value="Ribokinase-like"/>
    <property type="match status" value="1"/>
</dbReference>
<comment type="caution">
    <text evidence="4">The sequence shown here is derived from an EMBL/GenBank/DDBJ whole genome shotgun (WGS) entry which is preliminary data.</text>
</comment>
<dbReference type="PANTHER" id="PTHR20858">
    <property type="entry name" value="PHOSPHOMETHYLPYRIMIDINE KINASE"/>
    <property type="match status" value="1"/>
</dbReference>
<dbReference type="PANTHER" id="PTHR20858:SF17">
    <property type="entry name" value="HYDROXYMETHYLPYRIMIDINE_PHOSPHOMETHYLPYRIMIDINE KINASE THI20-RELATED"/>
    <property type="match status" value="1"/>
</dbReference>
<keyword evidence="4" id="KW-0418">Kinase</keyword>
<dbReference type="RefSeq" id="WP_265792811.1">
    <property type="nucleotide sequence ID" value="NZ_JAPIUZ010000002.1"/>
</dbReference>
<dbReference type="NCBIfam" id="TIGR00097">
    <property type="entry name" value="HMP-P_kinase"/>
    <property type="match status" value="1"/>
</dbReference>
<dbReference type="InterPro" id="IPR013749">
    <property type="entry name" value="PM/HMP-P_kinase-1"/>
</dbReference>
<dbReference type="Gene3D" id="3.40.1190.20">
    <property type="match status" value="1"/>
</dbReference>
<evidence type="ECO:0000259" key="3">
    <source>
        <dbReference type="Pfam" id="PF08543"/>
    </source>
</evidence>
<protein>
    <recommendedName>
        <fullName evidence="2">hydroxymethylpyrimidine kinase</fullName>
        <ecNumber evidence="2">2.7.1.49</ecNumber>
    </recommendedName>
</protein>
<organism evidence="4 5">
    <name type="scientific">Acetobacter thailandicus</name>
    <dbReference type="NCBI Taxonomy" id="1502842"/>
    <lineage>
        <taxon>Bacteria</taxon>
        <taxon>Pseudomonadati</taxon>
        <taxon>Pseudomonadota</taxon>
        <taxon>Alphaproteobacteria</taxon>
        <taxon>Acetobacterales</taxon>
        <taxon>Acetobacteraceae</taxon>
        <taxon>Acetobacter</taxon>
    </lineage>
</organism>
<dbReference type="EMBL" id="JAPIUZ010000002">
    <property type="protein sequence ID" value="MCX2563623.1"/>
    <property type="molecule type" value="Genomic_DNA"/>
</dbReference>
<dbReference type="Pfam" id="PF08543">
    <property type="entry name" value="Phos_pyr_kin"/>
    <property type="match status" value="1"/>
</dbReference>
<dbReference type="GO" id="GO:0008972">
    <property type="term" value="F:phosphomethylpyrimidine kinase activity"/>
    <property type="evidence" value="ECO:0007669"/>
    <property type="project" value="UniProtKB-EC"/>
</dbReference>
<dbReference type="CDD" id="cd01169">
    <property type="entry name" value="HMPP_kinase"/>
    <property type="match status" value="1"/>
</dbReference>
<dbReference type="InterPro" id="IPR004399">
    <property type="entry name" value="HMP/HMP-P_kinase_dom"/>
</dbReference>
<comment type="pathway">
    <text evidence="1">Cofactor biosynthesis; thiamine diphosphate biosynthesis.</text>
</comment>
<dbReference type="EC" id="2.7.1.49" evidence="2"/>
<feature type="domain" description="Pyridoxamine kinase/Phosphomethylpyrimidine kinase" evidence="3">
    <location>
        <begin position="10"/>
        <end position="257"/>
    </location>
</feature>
<evidence type="ECO:0000313" key="4">
    <source>
        <dbReference type="EMBL" id="MCX2563623.1"/>
    </source>
</evidence>
<dbReference type="GO" id="GO:0008902">
    <property type="term" value="F:hydroxymethylpyrimidine kinase activity"/>
    <property type="evidence" value="ECO:0007669"/>
    <property type="project" value="UniProtKB-EC"/>
</dbReference>
<evidence type="ECO:0000256" key="1">
    <source>
        <dbReference type="ARBA" id="ARBA00004948"/>
    </source>
</evidence>
<sequence>MRVLSIAGSDSGGGAGIQADIKTITTLQGYAMTAITALTAQNTHGVDSILPVPPEFLRQQIHAVLNDLGTDAFKTGMVGGAAEIRVVAEEIQHYVSRFPDVPVVVDPVMVAKGGAALLAEEVLDTLQNVLLPQATVITPNIPEAICLVKQDITTVNEMRQAARRLYNATGAAVVVKGGHLTDDTLVDVLFDGVNFSEFSDTRINTRHTHGTGCTLASALATRLAQGYSLFDAVHQARAYVRQAIVMAPGLGGGAGPLWHQVAFMR</sequence>
<name>A0ABT3QEB3_9PROT</name>
<evidence type="ECO:0000256" key="2">
    <source>
        <dbReference type="ARBA" id="ARBA00012135"/>
    </source>
</evidence>